<dbReference type="GO" id="GO:0046872">
    <property type="term" value="F:metal ion binding"/>
    <property type="evidence" value="ECO:0007669"/>
    <property type="project" value="UniProtKB-KW"/>
</dbReference>
<keyword evidence="4" id="KW-0456">Lyase</keyword>
<keyword evidence="3" id="KW-0862">Zinc</keyword>
<feature type="domain" description="CENP-V/GFA" evidence="5">
    <location>
        <begin position="5"/>
        <end position="125"/>
    </location>
</feature>
<evidence type="ECO:0000256" key="1">
    <source>
        <dbReference type="ARBA" id="ARBA00005495"/>
    </source>
</evidence>
<evidence type="ECO:0000256" key="4">
    <source>
        <dbReference type="ARBA" id="ARBA00023239"/>
    </source>
</evidence>
<dbReference type="PANTHER" id="PTHR33337">
    <property type="entry name" value="GFA DOMAIN-CONTAINING PROTEIN"/>
    <property type="match status" value="1"/>
</dbReference>
<protein>
    <submittedName>
        <fullName evidence="6">Glutathione-dependent formaldehyde-activating enzyme</fullName>
    </submittedName>
</protein>
<evidence type="ECO:0000256" key="2">
    <source>
        <dbReference type="ARBA" id="ARBA00022723"/>
    </source>
</evidence>
<organism evidence="6 7">
    <name type="scientific">Antarctobacter heliothermus</name>
    <dbReference type="NCBI Taxonomy" id="74033"/>
    <lineage>
        <taxon>Bacteria</taxon>
        <taxon>Pseudomonadati</taxon>
        <taxon>Pseudomonadota</taxon>
        <taxon>Alphaproteobacteria</taxon>
        <taxon>Rhodobacterales</taxon>
        <taxon>Roseobacteraceae</taxon>
        <taxon>Antarctobacter</taxon>
    </lineage>
</organism>
<dbReference type="Gene3D" id="3.90.1590.10">
    <property type="entry name" value="glutathione-dependent formaldehyde- activating enzyme (gfa)"/>
    <property type="match status" value="1"/>
</dbReference>
<dbReference type="Pfam" id="PF04828">
    <property type="entry name" value="GFA"/>
    <property type="match status" value="1"/>
</dbReference>
<evidence type="ECO:0000313" key="6">
    <source>
        <dbReference type="EMBL" id="ASP18912.1"/>
    </source>
</evidence>
<dbReference type="GO" id="GO:0016846">
    <property type="term" value="F:carbon-sulfur lyase activity"/>
    <property type="evidence" value="ECO:0007669"/>
    <property type="project" value="InterPro"/>
</dbReference>
<comment type="similarity">
    <text evidence="1">Belongs to the Gfa family.</text>
</comment>
<dbReference type="Proteomes" id="UP000203589">
    <property type="component" value="Chromosome"/>
</dbReference>
<evidence type="ECO:0000256" key="3">
    <source>
        <dbReference type="ARBA" id="ARBA00022833"/>
    </source>
</evidence>
<dbReference type="AlphaFoldDB" id="A0A222DYF4"/>
<dbReference type="KEGG" id="aht:ANTHELSMS3_00186"/>
<sequence length="150" mass="16488">MSGTTTGGCLCGAVRFTAQNVPAKAGVCHCEMCRRWTGSALIGVTVALENVDWQDETHLGRIQSSHWAERGFCTRCGTGMFFRVTMDSDYSGDIELPIGVFDDPDGFEITNEIYIDVKPDSYAYEGQSDRKLMTRAECHAKFGVLAENAD</sequence>
<dbReference type="RefSeq" id="WP_254694814.1">
    <property type="nucleotide sequence ID" value="NZ_CP022540.1"/>
</dbReference>
<dbReference type="EMBL" id="CP022540">
    <property type="protein sequence ID" value="ASP18912.1"/>
    <property type="molecule type" value="Genomic_DNA"/>
</dbReference>
<evidence type="ECO:0000259" key="5">
    <source>
        <dbReference type="PROSITE" id="PS51891"/>
    </source>
</evidence>
<accession>A0A222DYF4</accession>
<name>A0A222DYF4_9RHOB</name>
<dbReference type="SUPFAM" id="SSF51316">
    <property type="entry name" value="Mss4-like"/>
    <property type="match status" value="1"/>
</dbReference>
<gene>
    <name evidence="6" type="ORF">ANTHELSMS3_00186</name>
</gene>
<dbReference type="PROSITE" id="PS51891">
    <property type="entry name" value="CENP_V_GFA"/>
    <property type="match status" value="1"/>
</dbReference>
<keyword evidence="2" id="KW-0479">Metal-binding</keyword>
<dbReference type="InterPro" id="IPR006913">
    <property type="entry name" value="CENP-V/GFA"/>
</dbReference>
<reference evidence="6 7" key="1">
    <citation type="submission" date="2017-07" db="EMBL/GenBank/DDBJ databases">
        <title>Genome Sequence of Antarctobacter heliothermus Strain SMS3 Isolated from a culture of the Diatom Skeletonema marinoi.</title>
        <authorList>
            <person name="Topel M."/>
            <person name="Pinder M.I.M."/>
            <person name="Johansson O.N."/>
            <person name="Kourtchenko O."/>
            <person name="Godhe A."/>
            <person name="Clarke A.K."/>
        </authorList>
    </citation>
    <scope>NUCLEOTIDE SEQUENCE [LARGE SCALE GENOMIC DNA]</scope>
    <source>
        <strain evidence="6 7">SMS3</strain>
    </source>
</reference>
<keyword evidence="7" id="KW-1185">Reference proteome</keyword>
<dbReference type="PANTHER" id="PTHR33337:SF40">
    <property type="entry name" value="CENP-V_GFA DOMAIN-CONTAINING PROTEIN-RELATED"/>
    <property type="match status" value="1"/>
</dbReference>
<proteinExistence type="inferred from homology"/>
<evidence type="ECO:0000313" key="7">
    <source>
        <dbReference type="Proteomes" id="UP000203589"/>
    </source>
</evidence>
<dbReference type="InterPro" id="IPR011057">
    <property type="entry name" value="Mss4-like_sf"/>
</dbReference>